<feature type="region of interest" description="Disordered" evidence="1">
    <location>
        <begin position="104"/>
        <end position="147"/>
    </location>
</feature>
<comment type="caution">
    <text evidence="3">The sequence shown here is derived from an EMBL/GenBank/DDBJ whole genome shotgun (WGS) entry which is preliminary data.</text>
</comment>
<keyword evidence="2" id="KW-1133">Transmembrane helix</keyword>
<dbReference type="Proteomes" id="UP000011682">
    <property type="component" value="Unassembled WGS sequence"/>
</dbReference>
<evidence type="ECO:0000313" key="3">
    <source>
        <dbReference type="EMBL" id="EPX55161.1"/>
    </source>
</evidence>
<evidence type="ECO:0000256" key="2">
    <source>
        <dbReference type="SAM" id="Phobius"/>
    </source>
</evidence>
<accession>S9NW97</accession>
<evidence type="ECO:0000256" key="1">
    <source>
        <dbReference type="SAM" id="MobiDB-lite"/>
    </source>
</evidence>
<gene>
    <name evidence="3" type="ORF">D187_009667</name>
</gene>
<feature type="region of interest" description="Disordered" evidence="1">
    <location>
        <begin position="1"/>
        <end position="50"/>
    </location>
</feature>
<protein>
    <submittedName>
        <fullName evidence="3">Uncharacterized protein</fullName>
    </submittedName>
</protein>
<sequence length="222" mass="24772">MSRFNRFLHIEQSRGEKEPADGPVSLRDGGRFESVSGPGEAGALPSPGVPEAHLERFKQQGQTPLVMDDGPTSGQHFSRCIRCETENGRFAVVCTTCGADLRAPEQRAEDEKRGREREQAVEREREEMRVRQTMPAERPTWRTAEEEEGIPSVFEPSLGRGLMRRIENPTVRWLSVGGAVGLPLLLTRAGHGPLWVLGMYLGVFVAASFVPSAFWMRRGRDE</sequence>
<keyword evidence="2" id="KW-0812">Transmembrane</keyword>
<name>S9NW97_CYSF2</name>
<evidence type="ECO:0000313" key="4">
    <source>
        <dbReference type="Proteomes" id="UP000011682"/>
    </source>
</evidence>
<organism evidence="3 4">
    <name type="scientific">Cystobacter fuscus (strain ATCC 25194 / DSM 2262 / NBRC 100088 / M29)</name>
    <dbReference type="NCBI Taxonomy" id="1242864"/>
    <lineage>
        <taxon>Bacteria</taxon>
        <taxon>Pseudomonadati</taxon>
        <taxon>Myxococcota</taxon>
        <taxon>Myxococcia</taxon>
        <taxon>Myxococcales</taxon>
        <taxon>Cystobacterineae</taxon>
        <taxon>Archangiaceae</taxon>
        <taxon>Cystobacter</taxon>
    </lineage>
</organism>
<dbReference type="EMBL" id="ANAH02000074">
    <property type="protein sequence ID" value="EPX55161.1"/>
    <property type="molecule type" value="Genomic_DNA"/>
</dbReference>
<keyword evidence="2" id="KW-0472">Membrane</keyword>
<dbReference type="OrthoDB" id="5382187at2"/>
<keyword evidence="4" id="KW-1185">Reference proteome</keyword>
<dbReference type="RefSeq" id="WP_002627774.1">
    <property type="nucleotide sequence ID" value="NZ_ANAH02000074.1"/>
</dbReference>
<reference evidence="3" key="1">
    <citation type="submission" date="2013-05" db="EMBL/GenBank/DDBJ databases">
        <title>Genome assembly of Cystobacter fuscus DSM 2262.</title>
        <authorList>
            <person name="Sharma G."/>
            <person name="Khatri I."/>
            <person name="Kaur C."/>
            <person name="Mayilraj S."/>
            <person name="Subramanian S."/>
        </authorList>
    </citation>
    <scope>NUCLEOTIDE SEQUENCE [LARGE SCALE GENOMIC DNA]</scope>
    <source>
        <strain evidence="3">DSM 2262</strain>
    </source>
</reference>
<feature type="transmembrane region" description="Helical" evidence="2">
    <location>
        <begin position="195"/>
        <end position="216"/>
    </location>
</feature>
<proteinExistence type="predicted"/>
<feature type="compositionally biased region" description="Basic and acidic residues" evidence="1">
    <location>
        <begin position="8"/>
        <end position="20"/>
    </location>
</feature>
<feature type="compositionally biased region" description="Basic and acidic residues" evidence="1">
    <location>
        <begin position="104"/>
        <end position="130"/>
    </location>
</feature>
<dbReference type="AlphaFoldDB" id="S9NW97"/>